<dbReference type="OrthoDB" id="9803125at2"/>
<dbReference type="SUPFAM" id="SSF46609">
    <property type="entry name" value="Fe,Mn superoxide dismutase (SOD), N-terminal domain"/>
    <property type="match status" value="1"/>
</dbReference>
<name>A0A1I0X3V5_9BACI</name>
<dbReference type="GO" id="GO:0004784">
    <property type="term" value="F:superoxide dismutase activity"/>
    <property type="evidence" value="ECO:0007669"/>
    <property type="project" value="UniProtKB-EC"/>
</dbReference>
<evidence type="ECO:0000313" key="8">
    <source>
        <dbReference type="EMBL" id="SFA95060.1"/>
    </source>
</evidence>
<dbReference type="InterPro" id="IPR019833">
    <property type="entry name" value="Mn/Fe_SOD_BS"/>
</dbReference>
<evidence type="ECO:0000256" key="3">
    <source>
        <dbReference type="ARBA" id="ARBA00022723"/>
    </source>
</evidence>
<evidence type="ECO:0000256" key="1">
    <source>
        <dbReference type="ARBA" id="ARBA00008714"/>
    </source>
</evidence>
<dbReference type="PROSITE" id="PS00088">
    <property type="entry name" value="SOD_MN"/>
    <property type="match status" value="1"/>
</dbReference>
<dbReference type="Gene3D" id="1.10.287.990">
    <property type="entry name" value="Fe,Mn superoxide dismutase (SOD) domain"/>
    <property type="match status" value="1"/>
</dbReference>
<dbReference type="InterPro" id="IPR001189">
    <property type="entry name" value="Mn/Fe_SOD"/>
</dbReference>
<dbReference type="FunFam" id="1.10.287.990:FF:000001">
    <property type="entry name" value="Superoxide dismutase"/>
    <property type="match status" value="1"/>
</dbReference>
<dbReference type="PANTHER" id="PTHR11404">
    <property type="entry name" value="SUPEROXIDE DISMUTASE 2"/>
    <property type="match status" value="1"/>
</dbReference>
<dbReference type="STRING" id="237679.SAMN04488072_104100"/>
<dbReference type="EC" id="1.15.1.1" evidence="2"/>
<dbReference type="InterPro" id="IPR050265">
    <property type="entry name" value="Fe/Mn_Superoxide_Dismutase"/>
</dbReference>
<keyword evidence="3" id="KW-0479">Metal-binding</keyword>
<feature type="domain" description="Manganese/iron superoxide dismutase N-terminal" evidence="6">
    <location>
        <begin position="131"/>
        <end position="212"/>
    </location>
</feature>
<accession>A0A1I0X3V5</accession>
<dbReference type="RefSeq" id="WP_090235267.1">
    <property type="nucleotide sequence ID" value="NZ_FOJW01000004.1"/>
</dbReference>
<keyword evidence="9" id="KW-1185">Reference proteome</keyword>
<sequence>MTAQSKETEWLRRLTDWTDQCEQLVASLETRSDISTDAKVDPEEWQDRFRELGQMANDYREQLLGDDEVVDATDKIQSLNTKAHQLKSEFTQLMEGKPDISLEEPSKDSTSEQVSDDERKSIQHQTVPIGKHTLPPLPYAYNALEPYISEEIMRLHHQEHHQSYVDGLNKAEKEMKKARKTGDYELISHWEGEAAFNGAGHYLHTIFWDNMSPDGGGKPDGAIAKEINRTFGSFDKFKEHFTNAADKVQAVGWAMLVWSPRSRRTEILQVEKHQNRSQQDIIPLLVLDVWEHAYYLQYHNNRSDYIDAWWNVVCWDSVNRRFEEAKKVMWKPY</sequence>
<evidence type="ECO:0000256" key="5">
    <source>
        <dbReference type="SAM" id="MobiDB-lite"/>
    </source>
</evidence>
<dbReference type="Pfam" id="PF02777">
    <property type="entry name" value="Sod_Fe_C"/>
    <property type="match status" value="1"/>
</dbReference>
<dbReference type="InterPro" id="IPR019832">
    <property type="entry name" value="Mn/Fe_SOD_C"/>
</dbReference>
<dbReference type="InterPro" id="IPR036324">
    <property type="entry name" value="Mn/Fe_SOD_N_sf"/>
</dbReference>
<dbReference type="Gene3D" id="3.55.40.20">
    <property type="entry name" value="Iron/manganese superoxide dismutase, C-terminal domain"/>
    <property type="match status" value="1"/>
</dbReference>
<dbReference type="PRINTS" id="PR01703">
    <property type="entry name" value="MNSODISMTASE"/>
</dbReference>
<dbReference type="SUPFAM" id="SSF54719">
    <property type="entry name" value="Fe,Mn superoxide dismutase (SOD), C-terminal domain"/>
    <property type="match status" value="1"/>
</dbReference>
<protein>
    <recommendedName>
        <fullName evidence="2">superoxide dismutase</fullName>
        <ecNumber evidence="2">1.15.1.1</ecNumber>
    </recommendedName>
</protein>
<feature type="domain" description="Manganese/iron superoxide dismutase C-terminal" evidence="7">
    <location>
        <begin position="219"/>
        <end position="321"/>
    </location>
</feature>
<dbReference type="EMBL" id="FOJW01000004">
    <property type="protein sequence ID" value="SFA95060.1"/>
    <property type="molecule type" value="Genomic_DNA"/>
</dbReference>
<evidence type="ECO:0000259" key="6">
    <source>
        <dbReference type="Pfam" id="PF00081"/>
    </source>
</evidence>
<feature type="compositionally biased region" description="Basic and acidic residues" evidence="5">
    <location>
        <begin position="96"/>
        <end position="121"/>
    </location>
</feature>
<evidence type="ECO:0000313" key="9">
    <source>
        <dbReference type="Proteomes" id="UP000198642"/>
    </source>
</evidence>
<dbReference type="PANTHER" id="PTHR11404:SF6">
    <property type="entry name" value="SUPEROXIDE DISMUTASE [MN], MITOCHONDRIAL"/>
    <property type="match status" value="1"/>
</dbReference>
<evidence type="ECO:0000259" key="7">
    <source>
        <dbReference type="Pfam" id="PF02777"/>
    </source>
</evidence>
<reference evidence="8 9" key="1">
    <citation type="submission" date="2016-10" db="EMBL/GenBank/DDBJ databases">
        <authorList>
            <person name="de Groot N.N."/>
        </authorList>
    </citation>
    <scope>NUCLEOTIDE SEQUENCE [LARGE SCALE GENOMIC DNA]</scope>
    <source>
        <strain evidence="8 9">CGMCC 1.3702</strain>
    </source>
</reference>
<feature type="region of interest" description="Disordered" evidence="5">
    <location>
        <begin position="95"/>
        <end position="131"/>
    </location>
</feature>
<dbReference type="FunFam" id="3.55.40.20:FF:000004">
    <property type="entry name" value="Superoxide dismutase [Fe]"/>
    <property type="match status" value="1"/>
</dbReference>
<dbReference type="Proteomes" id="UP000198642">
    <property type="component" value="Unassembled WGS sequence"/>
</dbReference>
<comment type="similarity">
    <text evidence="1">Belongs to the iron/manganese superoxide dismutase family.</text>
</comment>
<dbReference type="GO" id="GO:0046872">
    <property type="term" value="F:metal ion binding"/>
    <property type="evidence" value="ECO:0007669"/>
    <property type="project" value="UniProtKB-KW"/>
</dbReference>
<gene>
    <name evidence="8" type="ORF">SAMN04488072_104100</name>
</gene>
<dbReference type="InterPro" id="IPR019831">
    <property type="entry name" value="Mn/Fe_SOD_N"/>
</dbReference>
<organism evidence="8 9">
    <name type="scientific">Lentibacillus halodurans</name>
    <dbReference type="NCBI Taxonomy" id="237679"/>
    <lineage>
        <taxon>Bacteria</taxon>
        <taxon>Bacillati</taxon>
        <taxon>Bacillota</taxon>
        <taxon>Bacilli</taxon>
        <taxon>Bacillales</taxon>
        <taxon>Bacillaceae</taxon>
        <taxon>Lentibacillus</taxon>
    </lineage>
</organism>
<evidence type="ECO:0000256" key="2">
    <source>
        <dbReference type="ARBA" id="ARBA00012682"/>
    </source>
</evidence>
<dbReference type="Pfam" id="PF00081">
    <property type="entry name" value="Sod_Fe_N"/>
    <property type="match status" value="1"/>
</dbReference>
<proteinExistence type="inferred from homology"/>
<dbReference type="InterPro" id="IPR036314">
    <property type="entry name" value="SOD_C_sf"/>
</dbReference>
<evidence type="ECO:0000256" key="4">
    <source>
        <dbReference type="ARBA" id="ARBA00023002"/>
    </source>
</evidence>
<keyword evidence="4" id="KW-0560">Oxidoreductase</keyword>
<dbReference type="AlphaFoldDB" id="A0A1I0X3V5"/>